<evidence type="ECO:0000256" key="14">
    <source>
        <dbReference type="ARBA" id="ARBA00038856"/>
    </source>
</evidence>
<evidence type="ECO:0000256" key="4">
    <source>
        <dbReference type="ARBA" id="ARBA00022630"/>
    </source>
</evidence>
<keyword evidence="12" id="KW-0753">Steroid metabolism</keyword>
<feature type="domain" description="Glucose-methanol-choline oxidoreductase N-terminal" evidence="19">
    <location>
        <begin position="191"/>
        <end position="279"/>
    </location>
</feature>
<dbReference type="GO" id="GO:0050660">
    <property type="term" value="F:flavin adenine dinucleotide binding"/>
    <property type="evidence" value="ECO:0007669"/>
    <property type="project" value="InterPro"/>
</dbReference>
<dbReference type="InterPro" id="IPR017900">
    <property type="entry name" value="4Fe4S_Fe_S_CS"/>
</dbReference>
<evidence type="ECO:0000256" key="17">
    <source>
        <dbReference type="ARBA" id="ARBA00049744"/>
    </source>
</evidence>
<dbReference type="PROSITE" id="PS00198">
    <property type="entry name" value="4FE4S_FER_1"/>
    <property type="match status" value="1"/>
</dbReference>
<name>A0A9Q3UMN7_9GAMM</name>
<dbReference type="EC" id="5.3.3.1" evidence="14"/>
<dbReference type="AlphaFoldDB" id="A0A9Q3UMN7"/>
<evidence type="ECO:0000256" key="1">
    <source>
        <dbReference type="ARBA" id="ARBA00001974"/>
    </source>
</evidence>
<organism evidence="21 22">
    <name type="scientific">Alloalcanivorax marinus</name>
    <dbReference type="NCBI Taxonomy" id="1177169"/>
    <lineage>
        <taxon>Bacteria</taxon>
        <taxon>Pseudomonadati</taxon>
        <taxon>Pseudomonadota</taxon>
        <taxon>Gammaproteobacteria</taxon>
        <taxon>Oceanospirillales</taxon>
        <taxon>Alcanivoracaceae</taxon>
        <taxon>Alloalcanivorax</taxon>
    </lineage>
</organism>
<keyword evidence="11" id="KW-1207">Sterol metabolism</keyword>
<comment type="caution">
    <text evidence="21">The sequence shown here is derived from an EMBL/GenBank/DDBJ whole genome shotgun (WGS) entry which is preliminary data.</text>
</comment>
<dbReference type="GO" id="GO:0004769">
    <property type="term" value="F:steroid Delta-isomerase activity"/>
    <property type="evidence" value="ECO:0007669"/>
    <property type="project" value="UniProtKB-EC"/>
</dbReference>
<accession>A0A9Q3UMN7</accession>
<protein>
    <recommendedName>
        <fullName evidence="17">Cholesterol oxidase</fullName>
        <ecNumber evidence="16">1.1.3.6</ecNumber>
        <ecNumber evidence="14">5.3.3.1</ecNumber>
    </recommendedName>
    <alternativeName>
        <fullName evidence="18">Cholesterol isomerase</fullName>
    </alternativeName>
</protein>
<dbReference type="PANTHER" id="PTHR47470:SF1">
    <property type="entry name" value="FAD-DEPENDENT OXIDOREDUCTASE 2 FAD BINDING DOMAIN-CONTAINING PROTEIN"/>
    <property type="match status" value="1"/>
</dbReference>
<sequence length="523" mass="58726">MESVNTLIIGSGFGGSVMACRLAERGEQVVVLERGRRWRPQDYPSVSQDHWFWDEDEPERQNGWLDFRYFGDMSIALGAGVGGGSLIYANVSIEPPPQVFERGWPDAITLATLKPHFRTVGRMLNVQTLPDRQWTPRTRLMHESADLLGHGHRFRVVPQAVTFDPDWHAGLDDAFDYRHSKPWTNEQGQRQGTCVHCGNCDLGCPVQAKNTLDLNYLARAEQKGADVRPLQQVRWIRPMEGGDYEIGVRDLDARAWRRLRARRVIVAAGSVGSTELLLRCRDQYKTLPRLSRALGRGWTSNGDFMTPAFYPDRDIAPTRGPTITSAIDYLDGSDGGARYFVEDGGIPDLLGNWLDRAGRHPRLARTRLGAALLEYGRDSNPFAGMMLWFGQAIDGPGGRFSLGRRWYAPWKRDRLRLKWDYRFAEKAVQGLADRHLRLTEATGGRAMTPATWRWFRNLVTPHPLGGCNMANTVKQGVVNHAGEVFNYPGLFVVDGATVPRALGLNPSRTIAALAEHAAEQWRG</sequence>
<evidence type="ECO:0000256" key="7">
    <source>
        <dbReference type="ARBA" id="ARBA00023002"/>
    </source>
</evidence>
<evidence type="ECO:0000256" key="10">
    <source>
        <dbReference type="ARBA" id="ARBA00023098"/>
    </source>
</evidence>
<keyword evidence="8" id="KW-0408">Iron</keyword>
<evidence type="ECO:0000256" key="15">
    <source>
        <dbReference type="ARBA" id="ARBA00049645"/>
    </source>
</evidence>
<evidence type="ECO:0000256" key="3">
    <source>
        <dbReference type="ARBA" id="ARBA00022548"/>
    </source>
</evidence>
<comment type="similarity">
    <text evidence="2">Belongs to the GMC oxidoreductase family.</text>
</comment>
<keyword evidence="13" id="KW-0413">Isomerase</keyword>
<dbReference type="GO" id="GO:0008203">
    <property type="term" value="P:cholesterol metabolic process"/>
    <property type="evidence" value="ECO:0007669"/>
    <property type="project" value="UniProtKB-KW"/>
</dbReference>
<evidence type="ECO:0000256" key="8">
    <source>
        <dbReference type="ARBA" id="ARBA00023004"/>
    </source>
</evidence>
<keyword evidence="22" id="KW-1185">Reference proteome</keyword>
<dbReference type="Gene3D" id="3.50.50.60">
    <property type="entry name" value="FAD/NAD(P)-binding domain"/>
    <property type="match status" value="3"/>
</dbReference>
<keyword evidence="5" id="KW-0479">Metal-binding</keyword>
<dbReference type="Pfam" id="PF05199">
    <property type="entry name" value="GMC_oxred_C"/>
    <property type="match status" value="1"/>
</dbReference>
<dbReference type="InterPro" id="IPR052542">
    <property type="entry name" value="Cholesterol_Oxidase"/>
</dbReference>
<dbReference type="RefSeq" id="WP_204428770.1">
    <property type="nucleotide sequence ID" value="NZ_JADDOL010000009.1"/>
</dbReference>
<keyword evidence="3" id="KW-0153">Cholesterol metabolism</keyword>
<dbReference type="SUPFAM" id="SSF51905">
    <property type="entry name" value="FAD/NAD(P)-binding domain"/>
    <property type="match status" value="1"/>
</dbReference>
<evidence type="ECO:0000256" key="12">
    <source>
        <dbReference type="ARBA" id="ARBA00023221"/>
    </source>
</evidence>
<keyword evidence="7" id="KW-0560">Oxidoreductase</keyword>
<dbReference type="GO" id="GO:0016995">
    <property type="term" value="F:cholesterol oxidase activity"/>
    <property type="evidence" value="ECO:0007669"/>
    <property type="project" value="UniProtKB-EC"/>
</dbReference>
<dbReference type="GO" id="GO:0051536">
    <property type="term" value="F:iron-sulfur cluster binding"/>
    <property type="evidence" value="ECO:0007669"/>
    <property type="project" value="UniProtKB-KW"/>
</dbReference>
<evidence type="ECO:0000256" key="11">
    <source>
        <dbReference type="ARBA" id="ARBA00023166"/>
    </source>
</evidence>
<keyword evidence="9" id="KW-0411">Iron-sulfur</keyword>
<dbReference type="EMBL" id="JAJGNA010000011">
    <property type="protein sequence ID" value="MCC4309020.1"/>
    <property type="molecule type" value="Genomic_DNA"/>
</dbReference>
<evidence type="ECO:0000259" key="19">
    <source>
        <dbReference type="Pfam" id="PF00732"/>
    </source>
</evidence>
<evidence type="ECO:0000256" key="5">
    <source>
        <dbReference type="ARBA" id="ARBA00022723"/>
    </source>
</evidence>
<feature type="domain" description="Glucose-methanol-choline oxidoreductase C-terminal" evidence="20">
    <location>
        <begin position="460"/>
        <end position="514"/>
    </location>
</feature>
<evidence type="ECO:0000313" key="21">
    <source>
        <dbReference type="EMBL" id="MCC4309020.1"/>
    </source>
</evidence>
<dbReference type="PANTHER" id="PTHR47470">
    <property type="entry name" value="CHOLESTEROL OXIDASE"/>
    <property type="match status" value="1"/>
</dbReference>
<reference evidence="21" key="1">
    <citation type="submission" date="2021-10" db="EMBL/GenBank/DDBJ databases">
        <title>The diversity and Nitrogen Metabolism of Culturable Nitrate-Utilizing Bacteria Within the Oxygen Minimum Zone of the Changjiang (Yangtze River)Estuary.</title>
        <authorList>
            <person name="Zhang D."/>
            <person name="Zheng J."/>
            <person name="Liu S."/>
            <person name="He W."/>
        </authorList>
    </citation>
    <scope>NUCLEOTIDE SEQUENCE</scope>
    <source>
        <strain evidence="21">FXH-223</strain>
    </source>
</reference>
<gene>
    <name evidence="21" type="ORF">LL252_10605</name>
</gene>
<evidence type="ECO:0000256" key="2">
    <source>
        <dbReference type="ARBA" id="ARBA00010790"/>
    </source>
</evidence>
<evidence type="ECO:0000256" key="16">
    <source>
        <dbReference type="ARBA" id="ARBA00049723"/>
    </source>
</evidence>
<evidence type="ECO:0000256" key="6">
    <source>
        <dbReference type="ARBA" id="ARBA00022827"/>
    </source>
</evidence>
<dbReference type="InterPro" id="IPR036188">
    <property type="entry name" value="FAD/NAD-bd_sf"/>
</dbReference>
<dbReference type="EC" id="1.1.3.6" evidence="16"/>
<dbReference type="InterPro" id="IPR000172">
    <property type="entry name" value="GMC_OxRdtase_N"/>
</dbReference>
<evidence type="ECO:0000256" key="18">
    <source>
        <dbReference type="ARBA" id="ARBA00049778"/>
    </source>
</evidence>
<dbReference type="Proteomes" id="UP001108027">
    <property type="component" value="Unassembled WGS sequence"/>
</dbReference>
<keyword evidence="4" id="KW-0285">Flavoprotein</keyword>
<keyword evidence="6" id="KW-0274">FAD</keyword>
<comment type="cofactor">
    <cofactor evidence="1">
        <name>FAD</name>
        <dbReference type="ChEBI" id="CHEBI:57692"/>
    </cofactor>
</comment>
<dbReference type="Pfam" id="PF00732">
    <property type="entry name" value="GMC_oxred_N"/>
    <property type="match status" value="1"/>
</dbReference>
<dbReference type="Pfam" id="PF13450">
    <property type="entry name" value="NAD_binding_8"/>
    <property type="match status" value="1"/>
</dbReference>
<comment type="pathway">
    <text evidence="15">Steroid metabolism; cholesterol degradation.</text>
</comment>
<evidence type="ECO:0000256" key="13">
    <source>
        <dbReference type="ARBA" id="ARBA00023235"/>
    </source>
</evidence>
<proteinExistence type="inferred from homology"/>
<evidence type="ECO:0000313" key="22">
    <source>
        <dbReference type="Proteomes" id="UP001108027"/>
    </source>
</evidence>
<dbReference type="GO" id="GO:0046872">
    <property type="term" value="F:metal ion binding"/>
    <property type="evidence" value="ECO:0007669"/>
    <property type="project" value="UniProtKB-KW"/>
</dbReference>
<dbReference type="InterPro" id="IPR007867">
    <property type="entry name" value="GMC_OxRtase_C"/>
</dbReference>
<keyword evidence="10" id="KW-0443">Lipid metabolism</keyword>
<evidence type="ECO:0000256" key="9">
    <source>
        <dbReference type="ARBA" id="ARBA00023014"/>
    </source>
</evidence>
<evidence type="ECO:0000259" key="20">
    <source>
        <dbReference type="Pfam" id="PF05199"/>
    </source>
</evidence>